<feature type="region of interest" description="Disordered" evidence="1">
    <location>
        <begin position="23"/>
        <end position="43"/>
    </location>
</feature>
<reference evidence="2 3" key="1">
    <citation type="submission" date="2015-07" db="EMBL/GenBank/DDBJ databases">
        <authorList>
            <consortium name="Pathogen Informatics"/>
        </authorList>
    </citation>
    <scope>NUCLEOTIDE SEQUENCE [LARGE SCALE GENOMIC DNA]</scope>
    <source>
        <strain evidence="2 3">A51</strain>
    </source>
</reference>
<evidence type="ECO:0000313" key="3">
    <source>
        <dbReference type="Proteomes" id="UP000044806"/>
    </source>
</evidence>
<evidence type="ECO:0000313" key="2">
    <source>
        <dbReference type="EMBL" id="CSA38165.1"/>
    </source>
</evidence>
<dbReference type="AntiFam" id="ANF00143">
    <property type="entry name" value="Shadow ORF (opposite mdtB)"/>
</dbReference>
<organism evidence="2 3">
    <name type="scientific">Vibrio cholerae</name>
    <dbReference type="NCBI Taxonomy" id="666"/>
    <lineage>
        <taxon>Bacteria</taxon>
        <taxon>Pseudomonadati</taxon>
        <taxon>Pseudomonadota</taxon>
        <taxon>Gammaproteobacteria</taxon>
        <taxon>Vibrionales</taxon>
        <taxon>Vibrionaceae</taxon>
        <taxon>Vibrio</taxon>
    </lineage>
</organism>
<sequence length="110" mass="12934">MVGIAFFTAGWRFLTTEEQIGKKWRQRNGRKPTQHQRNKQYREQGSTVFTRCIFRQANGRKGSHGNHCRPEQWPFGLGDNVRCSLQARSAFLRANQNPLDHHNRIIHQHP</sequence>
<dbReference type="EMBL" id="CWOW01000006">
    <property type="protein sequence ID" value="CSA38165.1"/>
    <property type="molecule type" value="Genomic_DNA"/>
</dbReference>
<protein>
    <submittedName>
        <fullName evidence="2">Uncharacterized protein</fullName>
    </submittedName>
</protein>
<dbReference type="Proteomes" id="UP000044806">
    <property type="component" value="Unassembled WGS sequence"/>
</dbReference>
<feature type="compositionally biased region" description="Basic residues" evidence="1">
    <location>
        <begin position="23"/>
        <end position="39"/>
    </location>
</feature>
<evidence type="ECO:0000256" key="1">
    <source>
        <dbReference type="SAM" id="MobiDB-lite"/>
    </source>
</evidence>
<accession>A0A655SC35</accession>
<gene>
    <name evidence="2" type="ORF">ERS013165_01434</name>
</gene>
<proteinExistence type="predicted"/>
<dbReference type="AlphaFoldDB" id="A0A655SC35"/>
<name>A0A655SC35_VIBCL</name>